<dbReference type="InterPro" id="IPR029025">
    <property type="entry name" value="T3SS_substrate_exporter_C"/>
</dbReference>
<sequence length="344" mass="38717">MSEKTEQPTAKKLRDARNKGNVCKSQEVPSAASVTGVFLLLWFLSDTFFEQFSALFEIPIFYMNYPFEFAVKVVWQKCFYIVALITVIVISVAAFCGVIFQFIQVGVLFSMKAAMPSLDKLNPKQWFSKTFSIKNAVEFLKSLIKVFAIGGVIWVIVEKNLASLLLAVEVGPSAPIVLAGVLAKQFMQYLVPVFVVLAVGDYLFQRWQYIKGLMMTKDEVKQEYKESEGDPQIKGQRKQLHQEMVMSDSAAKVRKADVLVTNPTHYAVGIMYDEEETPLPLVLCKGEGGLALRMIDIAKQEDIPIMQNVSLARGLYADSTEGAYIPKEYIKPVAEVLRWVHSLR</sequence>
<keyword evidence="3" id="KW-1003">Cell membrane</keyword>
<feature type="transmembrane region" description="Helical" evidence="8">
    <location>
        <begin position="164"/>
        <end position="183"/>
    </location>
</feature>
<evidence type="ECO:0000256" key="7">
    <source>
        <dbReference type="ARBA" id="ARBA00023136"/>
    </source>
</evidence>
<dbReference type="PRINTS" id="PR00950">
    <property type="entry name" value="TYPE3IMSPROT"/>
</dbReference>
<feature type="transmembrane region" description="Helical" evidence="8">
    <location>
        <begin position="139"/>
        <end position="157"/>
    </location>
</feature>
<dbReference type="SUPFAM" id="SSF160544">
    <property type="entry name" value="EscU C-terminal domain-like"/>
    <property type="match status" value="1"/>
</dbReference>
<dbReference type="GO" id="GO:0009306">
    <property type="term" value="P:protein secretion"/>
    <property type="evidence" value="ECO:0007669"/>
    <property type="project" value="InterPro"/>
</dbReference>
<gene>
    <name evidence="9" type="ORF">SAMN02745161_2516</name>
</gene>
<evidence type="ECO:0000256" key="2">
    <source>
        <dbReference type="ARBA" id="ARBA00010690"/>
    </source>
</evidence>
<evidence type="ECO:0000256" key="1">
    <source>
        <dbReference type="ARBA" id="ARBA00004651"/>
    </source>
</evidence>
<protein>
    <submittedName>
        <fullName evidence="9">Type III secretion protein U</fullName>
    </submittedName>
</protein>
<comment type="similarity">
    <text evidence="2">Belongs to the type III secretion exporter family.</text>
</comment>
<dbReference type="RefSeq" id="WP_074217289.1">
    <property type="nucleotide sequence ID" value="NZ_FSRG01000006.1"/>
</dbReference>
<evidence type="ECO:0000313" key="10">
    <source>
        <dbReference type="Proteomes" id="UP000184694"/>
    </source>
</evidence>
<dbReference type="InterPro" id="IPR006307">
    <property type="entry name" value="BsaZ-like"/>
</dbReference>
<evidence type="ECO:0000256" key="6">
    <source>
        <dbReference type="ARBA" id="ARBA00023026"/>
    </source>
</evidence>
<dbReference type="AlphaFoldDB" id="A0A1N6I8G6"/>
<proteinExistence type="inferred from homology"/>
<evidence type="ECO:0000256" key="4">
    <source>
        <dbReference type="ARBA" id="ARBA00022692"/>
    </source>
</evidence>
<evidence type="ECO:0000313" key="9">
    <source>
        <dbReference type="EMBL" id="SIO28312.1"/>
    </source>
</evidence>
<evidence type="ECO:0000256" key="8">
    <source>
        <dbReference type="SAM" id="Phobius"/>
    </source>
</evidence>
<comment type="subcellular location">
    <subcellularLocation>
        <location evidence="1">Cell membrane</location>
        <topology evidence="1">Multi-pass membrane protein</topology>
    </subcellularLocation>
</comment>
<dbReference type="Pfam" id="PF01312">
    <property type="entry name" value="Bac_export_2"/>
    <property type="match status" value="1"/>
</dbReference>
<keyword evidence="10" id="KW-1185">Reference proteome</keyword>
<accession>A0A1N6I8G6</accession>
<keyword evidence="4 8" id="KW-0812">Transmembrane</keyword>
<dbReference type="EMBL" id="FSRG01000006">
    <property type="protein sequence ID" value="SIO28312.1"/>
    <property type="molecule type" value="Genomic_DNA"/>
</dbReference>
<feature type="transmembrane region" description="Helical" evidence="8">
    <location>
        <begin position="189"/>
        <end position="207"/>
    </location>
</feature>
<dbReference type="PANTHER" id="PTHR30531">
    <property type="entry name" value="FLAGELLAR BIOSYNTHETIC PROTEIN FLHB"/>
    <property type="match status" value="1"/>
</dbReference>
<dbReference type="Gene3D" id="6.10.250.2080">
    <property type="match status" value="1"/>
</dbReference>
<dbReference type="STRING" id="1121457.SAMN02745161_2516"/>
<feature type="transmembrane region" description="Helical" evidence="8">
    <location>
        <begin position="79"/>
        <end position="103"/>
    </location>
</feature>
<keyword evidence="7 8" id="KW-0472">Membrane</keyword>
<dbReference type="Gene3D" id="3.40.1690.10">
    <property type="entry name" value="secretion proteins EscU"/>
    <property type="match status" value="1"/>
</dbReference>
<dbReference type="NCBIfam" id="TIGR01404">
    <property type="entry name" value="FlhB_rel_III"/>
    <property type="match status" value="1"/>
</dbReference>
<dbReference type="GO" id="GO:0005886">
    <property type="term" value="C:plasma membrane"/>
    <property type="evidence" value="ECO:0007669"/>
    <property type="project" value="UniProtKB-SubCell"/>
</dbReference>
<dbReference type="Proteomes" id="UP000184694">
    <property type="component" value="Unassembled WGS sequence"/>
</dbReference>
<evidence type="ECO:0000256" key="3">
    <source>
        <dbReference type="ARBA" id="ARBA00022475"/>
    </source>
</evidence>
<dbReference type="OrthoDB" id="9807950at2"/>
<reference evidence="10" key="1">
    <citation type="submission" date="2016-11" db="EMBL/GenBank/DDBJ databases">
        <authorList>
            <person name="Varghese N."/>
            <person name="Submissions S."/>
        </authorList>
    </citation>
    <scope>NUCLEOTIDE SEQUENCE [LARGE SCALE GENOMIC DNA]</scope>
    <source>
        <strain evidence="10">DSM 17456</strain>
    </source>
</reference>
<keyword evidence="6" id="KW-0843">Virulence</keyword>
<evidence type="ECO:0000256" key="5">
    <source>
        <dbReference type="ARBA" id="ARBA00022989"/>
    </source>
</evidence>
<keyword evidence="5 8" id="KW-1133">Transmembrane helix</keyword>
<dbReference type="PANTHER" id="PTHR30531:SF14">
    <property type="entry name" value="SURFACE PRESENTATION OF ANTIGENS PROTEIN SPAS"/>
    <property type="match status" value="1"/>
</dbReference>
<dbReference type="InterPro" id="IPR006135">
    <property type="entry name" value="T3SS_substrate_exporter"/>
</dbReference>
<organism evidence="9 10">
    <name type="scientific">Halodesulfovibrio marinisediminis DSM 17456</name>
    <dbReference type="NCBI Taxonomy" id="1121457"/>
    <lineage>
        <taxon>Bacteria</taxon>
        <taxon>Pseudomonadati</taxon>
        <taxon>Thermodesulfobacteriota</taxon>
        <taxon>Desulfovibrionia</taxon>
        <taxon>Desulfovibrionales</taxon>
        <taxon>Desulfovibrionaceae</taxon>
        <taxon>Halodesulfovibrio</taxon>
    </lineage>
</organism>
<name>A0A1N6I8G6_9BACT</name>